<dbReference type="PROSITE" id="PS50125">
    <property type="entry name" value="GUANYLATE_CYCLASE_2"/>
    <property type="match status" value="1"/>
</dbReference>
<protein>
    <submittedName>
        <fullName evidence="5">Adenylate cyclase 1</fullName>
    </submittedName>
</protein>
<feature type="domain" description="Guanylate cyclase" evidence="4">
    <location>
        <begin position="647"/>
        <end position="779"/>
    </location>
</feature>
<organism evidence="5 6">
    <name type="scientific">Symbiodinium microadriaticum</name>
    <name type="common">Dinoflagellate</name>
    <name type="synonym">Zooxanthella microadriatica</name>
    <dbReference type="NCBI Taxonomy" id="2951"/>
    <lineage>
        <taxon>Eukaryota</taxon>
        <taxon>Sar</taxon>
        <taxon>Alveolata</taxon>
        <taxon>Dinophyceae</taxon>
        <taxon>Suessiales</taxon>
        <taxon>Symbiodiniaceae</taxon>
        <taxon>Symbiodinium</taxon>
    </lineage>
</organism>
<dbReference type="EMBL" id="LSRX01000405">
    <property type="protein sequence ID" value="OLP98179.1"/>
    <property type="molecule type" value="Genomic_DNA"/>
</dbReference>
<dbReference type="GO" id="GO:0009190">
    <property type="term" value="P:cyclic nucleotide biosynthetic process"/>
    <property type="evidence" value="ECO:0007669"/>
    <property type="project" value="InterPro"/>
</dbReference>
<accession>A0A1Q9DSM9</accession>
<comment type="caution">
    <text evidence="5">The sequence shown here is derived from an EMBL/GenBank/DDBJ whole genome shotgun (WGS) entry which is preliminary data.</text>
</comment>
<feature type="transmembrane region" description="Helical" evidence="2">
    <location>
        <begin position="76"/>
        <end position="99"/>
    </location>
</feature>
<dbReference type="SUPFAM" id="SSF55073">
    <property type="entry name" value="Nucleotide cyclase"/>
    <property type="match status" value="1"/>
</dbReference>
<feature type="compositionally biased region" description="Low complexity" evidence="1">
    <location>
        <begin position="841"/>
        <end position="855"/>
    </location>
</feature>
<keyword evidence="3" id="KW-0732">Signal</keyword>
<dbReference type="Pfam" id="PF00211">
    <property type="entry name" value="Guanylate_cyc"/>
    <property type="match status" value="1"/>
</dbReference>
<evidence type="ECO:0000313" key="6">
    <source>
        <dbReference type="Proteomes" id="UP000186817"/>
    </source>
</evidence>
<feature type="signal peptide" evidence="3">
    <location>
        <begin position="1"/>
        <end position="23"/>
    </location>
</feature>
<dbReference type="SMART" id="SM00044">
    <property type="entry name" value="CYCc"/>
    <property type="match status" value="1"/>
</dbReference>
<dbReference type="InterPro" id="IPR029787">
    <property type="entry name" value="Nucleotide_cyclase"/>
</dbReference>
<dbReference type="Gene3D" id="3.30.70.1230">
    <property type="entry name" value="Nucleotide cyclase"/>
    <property type="match status" value="1"/>
</dbReference>
<evidence type="ECO:0000256" key="3">
    <source>
        <dbReference type="SAM" id="SignalP"/>
    </source>
</evidence>
<sequence>MEALSHAFCVVSTILAARQVCSAAALRSFDAVMLGGCPSAVAKAVVDDPAAGTSPTLAVRCPNQEQHWTVSWRCSLVSFLVVVLAIFAALAGVQTYITLEQTEMHSELAVTVQNHQAAIDKLLFVNLTYVGHGFMLSQIESFVRRSILCPVENAVDAMLSVMAMQRRLNRSWSGKTSEERRFLPVAAHEFLSTSQLSEEGLKLEFFGRRASENPVQTIFPSVRVVRIGFTSGQFAAVTYPQQLANASADVLFEDGNGDGVLRRRSMDYQSGELHPGAVETREAHPVKTWPCMQDQHARGKPGVKVETRWTGVHNGADGGVVVTRAAPLAFCGHYDCFEGVVSADMSLDHLSSILSTAFSAMKEVLPGICPSHATVYMVVRESKTDPPGLFLGSSMMSLEAMNCELHQARDLGGKEGELVRSSARVIEAKFGSWNSSLLSSRRRSTNIIHYSLAAATSDTPEYKDCDAQKASWNHDLDCMVVGTQTFDLDEDTSWLIVTVLPTIFHDNLVSLATERTKESKTQVDAAEQLKFDSLLALAALAAAAVAAVFMLLVLSWFVSRPLQELSNLKELMVKLGDLELDDGQLSHLRAGHRSRIQEVCHLQNAFCRMMRGVESFTRFVPKKVVRDIVCTDGCHHQLLHARRRKVTIMFSDVANFTTIAESLKEADLLFFLTRYLAVMTTLVESYQGEIAEILGDGLLIFWNTPEDVRDHATKACMTAIAMQRAIPHLNRQLVGYGLPPLSIRIGIHTGTVLSGLIGSARRLKFGCMGDAVNLASRMEGLCKFFGVGVLCSGATMEDTSSDYEFIFRRLGNVQVKGKKYTTMTYEVMGLFGKKEKEPGASPSNSNSSTGRSPPNREITLQVDKTPNMMYYYDSSTFNDSSTKSLCSTDLRSSLEAATCERASNLELLRMQAVEFESALEAYESGDLSRSVELCDALLQECPDDGPCLRLRKLVTHALDSKKAATTSPLEEMDYRVIRPDEK</sequence>
<dbReference type="OMA" id="ETREAHP"/>
<feature type="transmembrane region" description="Helical" evidence="2">
    <location>
        <begin position="534"/>
        <end position="558"/>
    </location>
</feature>
<dbReference type="CDD" id="cd07302">
    <property type="entry name" value="CHD"/>
    <property type="match status" value="1"/>
</dbReference>
<reference evidence="5 6" key="1">
    <citation type="submission" date="2016-02" db="EMBL/GenBank/DDBJ databases">
        <title>Genome analysis of coral dinoflagellate symbionts highlights evolutionary adaptations to a symbiotic lifestyle.</title>
        <authorList>
            <person name="Aranda M."/>
            <person name="Li Y."/>
            <person name="Liew Y.J."/>
            <person name="Baumgarten S."/>
            <person name="Simakov O."/>
            <person name="Wilson M."/>
            <person name="Piel J."/>
            <person name="Ashoor H."/>
            <person name="Bougouffa S."/>
            <person name="Bajic V.B."/>
            <person name="Ryu T."/>
            <person name="Ravasi T."/>
            <person name="Bayer T."/>
            <person name="Micklem G."/>
            <person name="Kim H."/>
            <person name="Bhak J."/>
            <person name="Lajeunesse T.C."/>
            <person name="Voolstra C.R."/>
        </authorList>
    </citation>
    <scope>NUCLEOTIDE SEQUENCE [LARGE SCALE GENOMIC DNA]</scope>
    <source>
        <strain evidence="5 6">CCMP2467</strain>
    </source>
</reference>
<keyword evidence="2" id="KW-1133">Transmembrane helix</keyword>
<gene>
    <name evidence="5" type="primary">cya1</name>
    <name evidence="5" type="ORF">AK812_SmicGene19403</name>
</gene>
<dbReference type="InterPro" id="IPR050697">
    <property type="entry name" value="Adenylyl/Guanylyl_Cyclase_3/4"/>
</dbReference>
<dbReference type="AlphaFoldDB" id="A0A1Q9DSM9"/>
<dbReference type="OrthoDB" id="354346at2759"/>
<evidence type="ECO:0000313" key="5">
    <source>
        <dbReference type="EMBL" id="OLP98179.1"/>
    </source>
</evidence>
<dbReference type="PANTHER" id="PTHR43081:SF1">
    <property type="entry name" value="ADENYLATE CYCLASE, TERMINAL-DIFFERENTIATION SPECIFIC"/>
    <property type="match status" value="1"/>
</dbReference>
<feature type="region of interest" description="Disordered" evidence="1">
    <location>
        <begin position="834"/>
        <end position="858"/>
    </location>
</feature>
<keyword evidence="2" id="KW-0472">Membrane</keyword>
<keyword evidence="6" id="KW-1185">Reference proteome</keyword>
<evidence type="ECO:0000256" key="1">
    <source>
        <dbReference type="SAM" id="MobiDB-lite"/>
    </source>
</evidence>
<dbReference type="PANTHER" id="PTHR43081">
    <property type="entry name" value="ADENYLATE CYCLASE, TERMINAL-DIFFERENTIATION SPECIFIC-RELATED"/>
    <property type="match status" value="1"/>
</dbReference>
<name>A0A1Q9DSM9_SYMMI</name>
<dbReference type="Proteomes" id="UP000186817">
    <property type="component" value="Unassembled WGS sequence"/>
</dbReference>
<keyword evidence="2" id="KW-0812">Transmembrane</keyword>
<dbReference type="InterPro" id="IPR001054">
    <property type="entry name" value="A/G_cyclase"/>
</dbReference>
<dbReference type="GO" id="GO:0035556">
    <property type="term" value="P:intracellular signal transduction"/>
    <property type="evidence" value="ECO:0007669"/>
    <property type="project" value="InterPro"/>
</dbReference>
<feature type="chain" id="PRO_5012412574" evidence="3">
    <location>
        <begin position="24"/>
        <end position="982"/>
    </location>
</feature>
<proteinExistence type="predicted"/>
<evidence type="ECO:0000259" key="4">
    <source>
        <dbReference type="PROSITE" id="PS50125"/>
    </source>
</evidence>
<evidence type="ECO:0000256" key="2">
    <source>
        <dbReference type="SAM" id="Phobius"/>
    </source>
</evidence>